<keyword evidence="2" id="KW-1185">Reference proteome</keyword>
<comment type="caution">
    <text evidence="1">The sequence shown here is derived from an EMBL/GenBank/DDBJ whole genome shotgun (WGS) entry which is preliminary data.</text>
</comment>
<gene>
    <name evidence="1" type="ORF">D0Z70_12030</name>
</gene>
<dbReference type="Proteomes" id="UP000283469">
    <property type="component" value="Unassembled WGS sequence"/>
</dbReference>
<evidence type="ECO:0000313" key="2">
    <source>
        <dbReference type="Proteomes" id="UP000283469"/>
    </source>
</evidence>
<dbReference type="RefSeq" id="WP_119746684.1">
    <property type="nucleotide sequence ID" value="NZ_QVRA01000009.1"/>
</dbReference>
<dbReference type="Pfam" id="PF13669">
    <property type="entry name" value="Glyoxalase_4"/>
    <property type="match status" value="1"/>
</dbReference>
<name>A0A418YSC8_9SPHN</name>
<dbReference type="EMBL" id="QVRA01000009">
    <property type="protein sequence ID" value="RJG54618.1"/>
    <property type="molecule type" value="Genomic_DNA"/>
</dbReference>
<dbReference type="SUPFAM" id="SSF54593">
    <property type="entry name" value="Glyoxalase/Bleomycin resistance protein/Dihydroxybiphenyl dioxygenase"/>
    <property type="match status" value="1"/>
</dbReference>
<dbReference type="AlphaFoldDB" id="A0A418YSC8"/>
<proteinExistence type="predicted"/>
<dbReference type="Gene3D" id="3.10.180.10">
    <property type="entry name" value="2,3-Dihydroxybiphenyl 1,2-Dioxygenase, domain 1"/>
    <property type="match status" value="1"/>
</dbReference>
<organism evidence="1 2">
    <name type="scientific">Sphingobium terrigena</name>
    <dbReference type="NCBI Taxonomy" id="2304063"/>
    <lineage>
        <taxon>Bacteria</taxon>
        <taxon>Pseudomonadati</taxon>
        <taxon>Pseudomonadota</taxon>
        <taxon>Alphaproteobacteria</taxon>
        <taxon>Sphingomonadales</taxon>
        <taxon>Sphingomonadaceae</taxon>
        <taxon>Sphingobium</taxon>
    </lineage>
</organism>
<sequence>MIVGRHYQNAYVTRNVDKAVAEFKQRADIRTLLETQVSVNLWTPQGEGVGVQKLAFVWVGDLQCELIQPIEGDVLSLYRDALPTDDSLTFHHVCQLVDDWDAFMARVDQQPFPVVLKGGTPGMLEFLYLDTRDWLGHYTEYCWMVPDRWAAMGGRPA</sequence>
<protein>
    <recommendedName>
        <fullName evidence="3">VOC domain-containing protein</fullName>
    </recommendedName>
</protein>
<accession>A0A418YSC8</accession>
<reference evidence="1 2" key="1">
    <citation type="submission" date="2018-08" db="EMBL/GenBank/DDBJ databases">
        <title>Sphingobium sp. EO9.</title>
        <authorList>
            <person name="Park Y."/>
            <person name="Kim K.H."/>
            <person name="Jeon C.O."/>
        </authorList>
    </citation>
    <scope>NUCLEOTIDE SEQUENCE [LARGE SCALE GENOMIC DNA]</scope>
    <source>
        <strain evidence="1 2">EO9</strain>
    </source>
</reference>
<dbReference type="InterPro" id="IPR029068">
    <property type="entry name" value="Glyas_Bleomycin-R_OHBP_Dase"/>
</dbReference>
<dbReference type="OrthoDB" id="7502352at2"/>
<evidence type="ECO:0008006" key="3">
    <source>
        <dbReference type="Google" id="ProtNLM"/>
    </source>
</evidence>
<evidence type="ECO:0000313" key="1">
    <source>
        <dbReference type="EMBL" id="RJG54618.1"/>
    </source>
</evidence>